<dbReference type="PROSITE" id="PS51318">
    <property type="entry name" value="TAT"/>
    <property type="match status" value="1"/>
</dbReference>
<reference evidence="2 3" key="1">
    <citation type="journal article" date="2019" name="Int. J. Syst. Evol. Microbiol.">
        <title>The Global Catalogue of Microorganisms (GCM) 10K type strain sequencing project: providing services to taxonomists for standard genome sequencing and annotation.</title>
        <authorList>
            <consortium name="The Broad Institute Genomics Platform"/>
            <consortium name="The Broad Institute Genome Sequencing Center for Infectious Disease"/>
            <person name="Wu L."/>
            <person name="Ma J."/>
        </authorList>
    </citation>
    <scope>NUCLEOTIDE SEQUENCE [LARGE SCALE GENOMIC DNA]</scope>
    <source>
        <strain evidence="2 3">JCM 30072</strain>
    </source>
</reference>
<evidence type="ECO:0000313" key="2">
    <source>
        <dbReference type="EMBL" id="MFC7057240.1"/>
    </source>
</evidence>
<dbReference type="EMBL" id="JBHSZI010000001">
    <property type="protein sequence ID" value="MFC7057240.1"/>
    <property type="molecule type" value="Genomic_DNA"/>
</dbReference>
<evidence type="ECO:0000256" key="1">
    <source>
        <dbReference type="SAM" id="MobiDB-lite"/>
    </source>
</evidence>
<dbReference type="RefSeq" id="WP_382184006.1">
    <property type="nucleotide sequence ID" value="NZ_JBHSZI010000001.1"/>
</dbReference>
<proteinExistence type="predicted"/>
<feature type="region of interest" description="Disordered" evidence="1">
    <location>
        <begin position="179"/>
        <end position="211"/>
    </location>
</feature>
<sequence>MKRRAFLRSGATVAGAAAVGGLSMQSDEFSPVGNSEASITGVLAGAAAVYAGYKVADYAIGELTGGDDDDAADEAEQDLILNMAYSWQDIKRNRAFFNKDMNQLAGVENFETAAWQDIRNATAQGWKDGKSPSEVAQEVSPKLDERATKAIISFVRMYNVLIESITPDLIMKVKKSLPGSGSGPSYWQAPATLSLARGPRPTNGMDSRAGM</sequence>
<dbReference type="InterPro" id="IPR006311">
    <property type="entry name" value="TAT_signal"/>
</dbReference>
<keyword evidence="3" id="KW-1185">Reference proteome</keyword>
<comment type="caution">
    <text evidence="2">The sequence shown here is derived from an EMBL/GenBank/DDBJ whole genome shotgun (WGS) entry which is preliminary data.</text>
</comment>
<organism evidence="2 3">
    <name type="scientific">Halovenus salina</name>
    <dbReference type="NCBI Taxonomy" id="1510225"/>
    <lineage>
        <taxon>Archaea</taxon>
        <taxon>Methanobacteriati</taxon>
        <taxon>Methanobacteriota</taxon>
        <taxon>Stenosarchaea group</taxon>
        <taxon>Halobacteria</taxon>
        <taxon>Halobacteriales</taxon>
        <taxon>Haloarculaceae</taxon>
        <taxon>Halovenus</taxon>
    </lineage>
</organism>
<name>A0ABD5W0U0_9EURY</name>
<gene>
    <name evidence="2" type="ORF">ACFQQG_02405</name>
</gene>
<accession>A0ABD5W0U0</accession>
<evidence type="ECO:0000313" key="3">
    <source>
        <dbReference type="Proteomes" id="UP001596445"/>
    </source>
</evidence>
<evidence type="ECO:0008006" key="4">
    <source>
        <dbReference type="Google" id="ProtNLM"/>
    </source>
</evidence>
<dbReference type="AlphaFoldDB" id="A0ABD5W0U0"/>
<dbReference type="Proteomes" id="UP001596445">
    <property type="component" value="Unassembled WGS sequence"/>
</dbReference>
<protein>
    <recommendedName>
        <fullName evidence="4">Tat (Twin-arginine translocation) pathway signal sequence</fullName>
    </recommendedName>
</protein>